<dbReference type="PANTHER" id="PTHR35218:SF9">
    <property type="entry name" value="ENDONUCLEASE_EXONUCLEASE_PHOSPHATASE DOMAIN-CONTAINING PROTEIN"/>
    <property type="match status" value="1"/>
</dbReference>
<name>A0AAW2LRE7_SESRA</name>
<sequence>METALFFELHSIQKNSSFLFNGRGCWAAPPIAINVLAWNCQGIGGPWTVRKLREYLRQYKPSMVFLSETKCSRKRFKFLRDKFDMFGIEVELRGKSGGLMLLWSKSIVVQIWSYSVNYIDAEVYRDGESEKWRVTGFYGEPDASKRKTTWRRLIQLSHEERMPWLCVGDFTEVLDRNEKTGAPRPS</sequence>
<proteinExistence type="predicted"/>
<dbReference type="SUPFAM" id="SSF56219">
    <property type="entry name" value="DNase I-like"/>
    <property type="match status" value="1"/>
</dbReference>
<dbReference type="AlphaFoldDB" id="A0AAW2LRE7"/>
<evidence type="ECO:0000259" key="1">
    <source>
        <dbReference type="Pfam" id="PF03372"/>
    </source>
</evidence>
<dbReference type="InterPro" id="IPR005135">
    <property type="entry name" value="Endo/exonuclease/phosphatase"/>
</dbReference>
<dbReference type="InterPro" id="IPR036691">
    <property type="entry name" value="Endo/exonu/phosph_ase_sf"/>
</dbReference>
<evidence type="ECO:0000313" key="2">
    <source>
        <dbReference type="EMBL" id="KAL0320276.1"/>
    </source>
</evidence>
<reference evidence="2" key="1">
    <citation type="submission" date="2020-06" db="EMBL/GenBank/DDBJ databases">
        <authorList>
            <person name="Li T."/>
            <person name="Hu X."/>
            <person name="Zhang T."/>
            <person name="Song X."/>
            <person name="Zhang H."/>
            <person name="Dai N."/>
            <person name="Sheng W."/>
            <person name="Hou X."/>
            <person name="Wei L."/>
        </authorList>
    </citation>
    <scope>NUCLEOTIDE SEQUENCE</scope>
    <source>
        <strain evidence="2">G02</strain>
        <tissue evidence="2">Leaf</tissue>
    </source>
</reference>
<gene>
    <name evidence="2" type="ORF">Sradi_5289100</name>
</gene>
<comment type="caution">
    <text evidence="2">The sequence shown here is derived from an EMBL/GenBank/DDBJ whole genome shotgun (WGS) entry which is preliminary data.</text>
</comment>
<dbReference type="Gene3D" id="3.60.10.10">
    <property type="entry name" value="Endonuclease/exonuclease/phosphatase"/>
    <property type="match status" value="1"/>
</dbReference>
<dbReference type="Pfam" id="PF03372">
    <property type="entry name" value="Exo_endo_phos"/>
    <property type="match status" value="1"/>
</dbReference>
<reference evidence="2" key="2">
    <citation type="journal article" date="2024" name="Plant">
        <title>Genomic evolution and insights into agronomic trait innovations of Sesamum species.</title>
        <authorList>
            <person name="Miao H."/>
            <person name="Wang L."/>
            <person name="Qu L."/>
            <person name="Liu H."/>
            <person name="Sun Y."/>
            <person name="Le M."/>
            <person name="Wang Q."/>
            <person name="Wei S."/>
            <person name="Zheng Y."/>
            <person name="Lin W."/>
            <person name="Duan Y."/>
            <person name="Cao H."/>
            <person name="Xiong S."/>
            <person name="Wang X."/>
            <person name="Wei L."/>
            <person name="Li C."/>
            <person name="Ma Q."/>
            <person name="Ju M."/>
            <person name="Zhao R."/>
            <person name="Li G."/>
            <person name="Mu C."/>
            <person name="Tian Q."/>
            <person name="Mei H."/>
            <person name="Zhang T."/>
            <person name="Gao T."/>
            <person name="Zhang H."/>
        </authorList>
    </citation>
    <scope>NUCLEOTIDE SEQUENCE</scope>
    <source>
        <strain evidence="2">G02</strain>
    </source>
</reference>
<dbReference type="EMBL" id="JACGWJ010000024">
    <property type="protein sequence ID" value="KAL0320276.1"/>
    <property type="molecule type" value="Genomic_DNA"/>
</dbReference>
<feature type="domain" description="Endonuclease/exonuclease/phosphatase" evidence="1">
    <location>
        <begin position="37"/>
        <end position="170"/>
    </location>
</feature>
<accession>A0AAW2LRE7</accession>
<dbReference type="GO" id="GO:0003824">
    <property type="term" value="F:catalytic activity"/>
    <property type="evidence" value="ECO:0007669"/>
    <property type="project" value="InterPro"/>
</dbReference>
<protein>
    <recommendedName>
        <fullName evidence="1">Endonuclease/exonuclease/phosphatase domain-containing protein</fullName>
    </recommendedName>
</protein>
<organism evidence="2">
    <name type="scientific">Sesamum radiatum</name>
    <name type="common">Black benniseed</name>
    <dbReference type="NCBI Taxonomy" id="300843"/>
    <lineage>
        <taxon>Eukaryota</taxon>
        <taxon>Viridiplantae</taxon>
        <taxon>Streptophyta</taxon>
        <taxon>Embryophyta</taxon>
        <taxon>Tracheophyta</taxon>
        <taxon>Spermatophyta</taxon>
        <taxon>Magnoliopsida</taxon>
        <taxon>eudicotyledons</taxon>
        <taxon>Gunneridae</taxon>
        <taxon>Pentapetalae</taxon>
        <taxon>asterids</taxon>
        <taxon>lamiids</taxon>
        <taxon>Lamiales</taxon>
        <taxon>Pedaliaceae</taxon>
        <taxon>Sesamum</taxon>
    </lineage>
</organism>
<dbReference type="PANTHER" id="PTHR35218">
    <property type="entry name" value="RNASE H DOMAIN-CONTAINING PROTEIN"/>
    <property type="match status" value="1"/>
</dbReference>